<dbReference type="OrthoDB" id="1241133at2"/>
<dbReference type="Proteomes" id="UP000297998">
    <property type="component" value="Unassembled WGS sequence"/>
</dbReference>
<comment type="caution">
    <text evidence="1">The sequence shown here is derived from an EMBL/GenBank/DDBJ whole genome shotgun (WGS) entry which is preliminary data.</text>
</comment>
<reference evidence="1 2" key="1">
    <citation type="submission" date="2019-03" db="EMBL/GenBank/DDBJ databases">
        <title>Empedobacter tilapiae sp. nov., isolated from an intestine of Nile tilapia Oreochromis niloticus.</title>
        <authorList>
            <person name="Kim Y.-O."/>
            <person name="Yoon J.-H."/>
        </authorList>
    </citation>
    <scope>NUCLEOTIDE SEQUENCE [LARGE SCALE GENOMIC DNA]</scope>
    <source>
        <strain evidence="1 2">MRS2</strain>
    </source>
</reference>
<evidence type="ECO:0000313" key="1">
    <source>
        <dbReference type="EMBL" id="TGN26704.1"/>
    </source>
</evidence>
<organism evidence="1 2">
    <name type="scientific">Empedobacter tilapiae</name>
    <dbReference type="NCBI Taxonomy" id="2491114"/>
    <lineage>
        <taxon>Bacteria</taxon>
        <taxon>Pseudomonadati</taxon>
        <taxon>Bacteroidota</taxon>
        <taxon>Flavobacteriia</taxon>
        <taxon>Flavobacteriales</taxon>
        <taxon>Weeksellaceae</taxon>
        <taxon>Empedobacter</taxon>
    </lineage>
</organism>
<dbReference type="EMBL" id="SRPE01000006">
    <property type="protein sequence ID" value="TGN26704.1"/>
    <property type="molecule type" value="Genomic_DNA"/>
</dbReference>
<keyword evidence="2" id="KW-1185">Reference proteome</keyword>
<name>A0A4Z1BDG2_9FLAO</name>
<protein>
    <submittedName>
        <fullName evidence="1">Uncharacterized protein</fullName>
    </submittedName>
</protein>
<dbReference type="RefSeq" id="WP_135835611.1">
    <property type="nucleotide sequence ID" value="NZ_SRPE01000006.1"/>
</dbReference>
<proteinExistence type="predicted"/>
<gene>
    <name evidence="1" type="ORF">E4J94_09665</name>
</gene>
<sequence length="293" mass="31836">MRKNILIIILLITVCVNGQVGIGTENPQGYLHIDAKQNTNGTSNISDDFIINSTTGNVGLGIKPSTTDKLLINGSSNITGDANKNETEIIEQNAVTKKLGINDVVNPTHRIHIKTNKEKLFRLSDGSEKTGSLLTTDTNGNVYWEPMKPLASIIEGSLASGRVVPSGDDGISSTNITDKNLILTPGKWMVFARAVTVGNLEGFSMYIELREDDGSVQGKKITRRGAYAEKNTPYTSVIPLTFIIDVKADTPTKIYKIHLASSRSGTTTNANAFAGKMYFYALRIDRDNTTKIP</sequence>
<dbReference type="AlphaFoldDB" id="A0A4Z1BDG2"/>
<evidence type="ECO:0000313" key="2">
    <source>
        <dbReference type="Proteomes" id="UP000297998"/>
    </source>
</evidence>
<accession>A0A4Z1BDG2</accession>